<keyword evidence="8" id="KW-1185">Reference proteome</keyword>
<proteinExistence type="predicted"/>
<evidence type="ECO:0000256" key="4">
    <source>
        <dbReference type="PROSITE-ProRule" id="PRU00076"/>
    </source>
</evidence>
<evidence type="ECO:0000259" key="6">
    <source>
        <dbReference type="PROSITE" id="PS50026"/>
    </source>
</evidence>
<dbReference type="PANTHER" id="PTHR11219">
    <property type="entry name" value="TENEURIN AND N-ACETYLGLUCOSAMINE-1-PHOSPHODIESTER ALPHA-N-ACETYLGLUCOSAMINIDASE"/>
    <property type="match status" value="1"/>
</dbReference>
<dbReference type="AlphaFoldDB" id="A0A9W7L1S7"/>
<feature type="domain" description="EGF-like" evidence="6">
    <location>
        <begin position="76"/>
        <end position="118"/>
    </location>
</feature>
<dbReference type="EMBL" id="BRYA01000559">
    <property type="protein sequence ID" value="GMI23067.1"/>
    <property type="molecule type" value="Genomic_DNA"/>
</dbReference>
<accession>A0A9W7L1S7</accession>
<dbReference type="PRINTS" id="PR00011">
    <property type="entry name" value="EGFLAMININ"/>
</dbReference>
<dbReference type="PROSITE" id="PS50026">
    <property type="entry name" value="EGF_3"/>
    <property type="match status" value="1"/>
</dbReference>
<evidence type="ECO:0000256" key="1">
    <source>
        <dbReference type="ARBA" id="ARBA00022536"/>
    </source>
</evidence>
<dbReference type="PROSITE" id="PS01186">
    <property type="entry name" value="EGF_2"/>
    <property type="match status" value="2"/>
</dbReference>
<feature type="region of interest" description="Disordered" evidence="5">
    <location>
        <begin position="1"/>
        <end position="22"/>
    </location>
</feature>
<keyword evidence="1 4" id="KW-0245">EGF-like domain</keyword>
<keyword evidence="3 4" id="KW-1015">Disulfide bond</keyword>
<dbReference type="OrthoDB" id="6130531at2759"/>
<dbReference type="PROSITE" id="PS00022">
    <property type="entry name" value="EGF_1"/>
    <property type="match status" value="3"/>
</dbReference>
<reference evidence="8" key="1">
    <citation type="journal article" date="2023" name="Commun. Biol.">
        <title>Genome analysis of Parmales, the sister group of diatoms, reveals the evolutionary specialization of diatoms from phago-mixotrophs to photoautotrophs.</title>
        <authorList>
            <person name="Ban H."/>
            <person name="Sato S."/>
            <person name="Yoshikawa S."/>
            <person name="Yamada K."/>
            <person name="Nakamura Y."/>
            <person name="Ichinomiya M."/>
            <person name="Sato N."/>
            <person name="Blanc-Mathieu R."/>
            <person name="Endo H."/>
            <person name="Kuwata A."/>
            <person name="Ogata H."/>
        </authorList>
    </citation>
    <scope>NUCLEOTIDE SEQUENCE [LARGE SCALE GENOMIC DNA]</scope>
</reference>
<evidence type="ECO:0000256" key="3">
    <source>
        <dbReference type="ARBA" id="ARBA00023157"/>
    </source>
</evidence>
<sequence>MPPIHPPSRSLLPEPQGVGDMGEGRETLVASLNRAVGGLSRILLPAVSALLLSSALLSVVPTISAEPGVKNAWTVYGGGCPSGCSGHGQCVGAKQDGLMDKFGHECKCHSGYTGTACTLRVCPAGRAWADVPTAAQTAHADDVECSGFGHCDRATGKCACRDGFEGNACQRTSCPKGDNSMTIGEKCSGHGQCMTIREASQTIDYKYNLFKSVDYSNWDADKIQGCVCEQGWGGYDCSEKQCPWGPDPETTWLDEIQVLDCKCESNCQGWITLNYLGESTRLIPYNAAASLVEDELERLNMITDVRVKTYGSEKGVCGPNGAATTIQFLRDNYKLRDYQNITVNATRLSGTNVAAAMYRSGQKSVYETTVSSQKSTKVMMECSGRGTCNPGNKNDGTCVCYPGYGTTSDGRGNKATEEFNYKDCGSIRTDFNWTGITCPYVAPQWGGSQSICGTKHNACNAQKQCNCTHGYEGGACEWLTCSRGKAWFDEAVSPTRAHQLAPCSNAGTCSRKTGACTCGGLYEGNVCSQMKCALNDTYVCGDKGVCMTMNKLATYSTTNGEYNSATYASSDTTWDANKIQACYCRKSMAGNSYAWEWNQLGNDGLLDEVAFNTFRGYHAFTHTDYSGFDCSKMECPRGDDPLTPGSNEVQRIYCSASSGTFNLKFRENTTAAINWNDSESVVKKKLEDIFTIGRVNVTFTNSTVVGTPGYGNGKGICNTTYASVEFLTELGDLPPLRVTGSTLQKKDGMSASIMKINVTEYTPGTKENLECSSHGYCNRDIGMCVCQEGYASSDGQGGRGHRGDCGFRYYDTQKYLPATEEGGE</sequence>
<evidence type="ECO:0000256" key="5">
    <source>
        <dbReference type="SAM" id="MobiDB-lite"/>
    </source>
</evidence>
<evidence type="ECO:0000313" key="7">
    <source>
        <dbReference type="EMBL" id="GMI23067.1"/>
    </source>
</evidence>
<name>A0A9W7L1S7_9STRA</name>
<comment type="caution">
    <text evidence="4">Lacks conserved residue(s) required for the propagation of feature annotation.</text>
</comment>
<comment type="caution">
    <text evidence="7">The sequence shown here is derived from an EMBL/GenBank/DDBJ whole genome shotgun (WGS) entry which is preliminary data.</text>
</comment>
<feature type="disulfide bond" evidence="4">
    <location>
        <begin position="108"/>
        <end position="117"/>
    </location>
</feature>
<feature type="disulfide bond" evidence="4">
    <location>
        <begin position="80"/>
        <end position="90"/>
    </location>
</feature>
<dbReference type="PANTHER" id="PTHR11219:SF69">
    <property type="entry name" value="TENEURIN-A"/>
    <property type="match status" value="1"/>
</dbReference>
<dbReference type="InterPro" id="IPR013111">
    <property type="entry name" value="EGF_extracell"/>
</dbReference>
<dbReference type="InterPro" id="IPR051216">
    <property type="entry name" value="Teneurin"/>
</dbReference>
<evidence type="ECO:0000313" key="8">
    <source>
        <dbReference type="Proteomes" id="UP001165065"/>
    </source>
</evidence>
<gene>
    <name evidence="7" type="ORF">TrCOL_g8131</name>
</gene>
<dbReference type="SMART" id="SM00181">
    <property type="entry name" value="EGF"/>
    <property type="match status" value="3"/>
</dbReference>
<organism evidence="7 8">
    <name type="scientific">Triparma columacea</name>
    <dbReference type="NCBI Taxonomy" id="722753"/>
    <lineage>
        <taxon>Eukaryota</taxon>
        <taxon>Sar</taxon>
        <taxon>Stramenopiles</taxon>
        <taxon>Ochrophyta</taxon>
        <taxon>Bolidophyceae</taxon>
        <taxon>Parmales</taxon>
        <taxon>Triparmaceae</taxon>
        <taxon>Triparma</taxon>
    </lineage>
</organism>
<keyword evidence="2" id="KW-0677">Repeat</keyword>
<protein>
    <recommendedName>
        <fullName evidence="6">EGF-like domain-containing protein</fullName>
    </recommendedName>
</protein>
<dbReference type="Gene3D" id="2.60.120.260">
    <property type="entry name" value="Galactose-binding domain-like"/>
    <property type="match status" value="1"/>
</dbReference>
<dbReference type="Proteomes" id="UP001165065">
    <property type="component" value="Unassembled WGS sequence"/>
</dbReference>
<dbReference type="InterPro" id="IPR000742">
    <property type="entry name" value="EGF"/>
</dbReference>
<evidence type="ECO:0000256" key="2">
    <source>
        <dbReference type="ARBA" id="ARBA00022737"/>
    </source>
</evidence>
<dbReference type="Pfam" id="PF07974">
    <property type="entry name" value="EGF_2"/>
    <property type="match status" value="2"/>
</dbReference>